<dbReference type="InterPro" id="IPR029063">
    <property type="entry name" value="SAM-dependent_MTases_sf"/>
</dbReference>
<dbReference type="FunFam" id="3.40.50.150:FF:000125">
    <property type="entry name" value="Glutathione S-transferase C-terminal domain-containing protein"/>
    <property type="match status" value="1"/>
</dbReference>
<gene>
    <name evidence="6" type="ORF">NXF25_013739</name>
</gene>
<dbReference type="EMBL" id="JAOTOJ010000007">
    <property type="protein sequence ID" value="KAK9398770.1"/>
    <property type="molecule type" value="Genomic_DNA"/>
</dbReference>
<sequence length="252" mass="27878">MEKGIEAMFSPHPCPKWALDWDSLPAAVNPGKGKMSADRALRKQQQLNNIIALVTKLSKPGDVIVDFCSGGGHVGIVLAYILPLCQIILVENKEQSLLCAEKRSDELGLHNIWFIQANMDNFKGSFNIGVALHACGVATDMVIEHCIKVGAAFVISPCCYGFIQNTSKFVFPRSHLFKKVLSYKEHMILCRFADQTAVQLPSERRQIGKQCMGLVDLDRAWSVERSNYSAQVITMEPQSCSPKNNLITGIPV</sequence>
<dbReference type="GO" id="GO:0005737">
    <property type="term" value="C:cytoplasm"/>
    <property type="evidence" value="ECO:0007669"/>
    <property type="project" value="UniProtKB-SubCell"/>
</dbReference>
<comment type="caution">
    <text evidence="6">The sequence shown here is derived from an EMBL/GenBank/DDBJ whole genome shotgun (WGS) entry which is preliminary data.</text>
</comment>
<dbReference type="PANTHER" id="PTHR13369:SF0">
    <property type="entry name" value="GLUTATHIONE S-TRANSFERASE C-TERMINAL DOMAIN-CONTAINING PROTEIN"/>
    <property type="match status" value="1"/>
</dbReference>
<evidence type="ECO:0000313" key="6">
    <source>
        <dbReference type="EMBL" id="KAK9398770.1"/>
    </source>
</evidence>
<dbReference type="PANTHER" id="PTHR13369">
    <property type="match status" value="1"/>
</dbReference>
<dbReference type="Gene3D" id="3.40.50.150">
    <property type="entry name" value="Vaccinia Virus protein VP39"/>
    <property type="match status" value="1"/>
</dbReference>
<protein>
    <recommendedName>
        <fullName evidence="3">Glutathione S-transferase C-terminal domain-containing protein</fullName>
    </recommendedName>
</protein>
<name>A0AAW1B9P2_CROAD</name>
<accession>A0AAW1B9P2</accession>
<feature type="domain" description="Methyltransferase" evidence="5">
    <location>
        <begin position="42"/>
        <end position="164"/>
    </location>
</feature>
<evidence type="ECO:0000256" key="1">
    <source>
        <dbReference type="ARBA" id="ARBA00004496"/>
    </source>
</evidence>
<dbReference type="Pfam" id="PF13679">
    <property type="entry name" value="Methyltransf_32"/>
    <property type="match status" value="1"/>
</dbReference>
<dbReference type="InterPro" id="IPR025714">
    <property type="entry name" value="Methyltranfer_dom"/>
</dbReference>
<reference evidence="6 7" key="1">
    <citation type="journal article" date="2024" name="Proc. Natl. Acad. Sci. U.S.A.">
        <title>The genetic regulatory architecture and epigenomic basis for age-related changes in rattlesnake venom.</title>
        <authorList>
            <person name="Hogan M.P."/>
            <person name="Holding M.L."/>
            <person name="Nystrom G.S."/>
            <person name="Colston T.J."/>
            <person name="Bartlett D.A."/>
            <person name="Mason A.J."/>
            <person name="Ellsworth S.A."/>
            <person name="Rautsaw R.M."/>
            <person name="Lawrence K.C."/>
            <person name="Strickland J.L."/>
            <person name="He B."/>
            <person name="Fraser P."/>
            <person name="Margres M.J."/>
            <person name="Gilbert D.M."/>
            <person name="Gibbs H.L."/>
            <person name="Parkinson C.L."/>
            <person name="Rokyta D.R."/>
        </authorList>
    </citation>
    <scope>NUCLEOTIDE SEQUENCE [LARGE SCALE GENOMIC DNA]</scope>
    <source>
        <strain evidence="6">DRR0105</strain>
    </source>
</reference>
<evidence type="ECO:0000313" key="7">
    <source>
        <dbReference type="Proteomes" id="UP001474421"/>
    </source>
</evidence>
<evidence type="ECO:0000256" key="3">
    <source>
        <dbReference type="ARBA" id="ARBA00022165"/>
    </source>
</evidence>
<comment type="subcellular location">
    <subcellularLocation>
        <location evidence="1">Cytoplasm</location>
    </subcellularLocation>
</comment>
<comment type="similarity">
    <text evidence="2">Belongs to the GSTCD family.</text>
</comment>
<dbReference type="AlphaFoldDB" id="A0AAW1B9P2"/>
<organism evidence="6 7">
    <name type="scientific">Crotalus adamanteus</name>
    <name type="common">Eastern diamondback rattlesnake</name>
    <dbReference type="NCBI Taxonomy" id="8729"/>
    <lineage>
        <taxon>Eukaryota</taxon>
        <taxon>Metazoa</taxon>
        <taxon>Chordata</taxon>
        <taxon>Craniata</taxon>
        <taxon>Vertebrata</taxon>
        <taxon>Euteleostomi</taxon>
        <taxon>Lepidosauria</taxon>
        <taxon>Squamata</taxon>
        <taxon>Bifurcata</taxon>
        <taxon>Unidentata</taxon>
        <taxon>Episquamata</taxon>
        <taxon>Toxicofera</taxon>
        <taxon>Serpentes</taxon>
        <taxon>Colubroidea</taxon>
        <taxon>Viperidae</taxon>
        <taxon>Crotalinae</taxon>
        <taxon>Crotalus</taxon>
    </lineage>
</organism>
<keyword evidence="4" id="KW-0963">Cytoplasm</keyword>
<evidence type="ECO:0000256" key="2">
    <source>
        <dbReference type="ARBA" id="ARBA00008797"/>
    </source>
</evidence>
<dbReference type="SUPFAM" id="SSF53335">
    <property type="entry name" value="S-adenosyl-L-methionine-dependent methyltransferases"/>
    <property type="match status" value="1"/>
</dbReference>
<proteinExistence type="inferred from homology"/>
<evidence type="ECO:0000256" key="4">
    <source>
        <dbReference type="ARBA" id="ARBA00022490"/>
    </source>
</evidence>
<keyword evidence="7" id="KW-1185">Reference proteome</keyword>
<evidence type="ECO:0000259" key="5">
    <source>
        <dbReference type="Pfam" id="PF13679"/>
    </source>
</evidence>
<dbReference type="Proteomes" id="UP001474421">
    <property type="component" value="Unassembled WGS sequence"/>
</dbReference>